<comment type="caution">
    <text evidence="2">The sequence shown here is derived from an EMBL/GenBank/DDBJ whole genome shotgun (WGS) entry which is preliminary data.</text>
</comment>
<dbReference type="Proteomes" id="UP000286097">
    <property type="component" value="Unassembled WGS sequence"/>
</dbReference>
<feature type="compositionally biased region" description="Basic and acidic residues" evidence="1">
    <location>
        <begin position="128"/>
        <end position="152"/>
    </location>
</feature>
<sequence length="178" mass="20132">MLDIRRLALERWRNEKRRQKKNGARTNIKVSRPARRVIAQKRSSMTSSAYAYDRLKAKSTGRSSTSSISKAKGISKEARQGQELQRVMQLLLESVSDDGGKRNEDAVKATPGNLPGPRRVNVLIRKRKSDEDAEPVKAYKTDPDKEEGHVSTRETTSFRSIGAAFRALHDVLWKVNEN</sequence>
<feature type="compositionally biased region" description="Low complexity" evidence="1">
    <location>
        <begin position="58"/>
        <end position="72"/>
    </location>
</feature>
<accession>A0A425CN88</accession>
<feature type="region of interest" description="Disordered" evidence="1">
    <location>
        <begin position="94"/>
        <end position="155"/>
    </location>
</feature>
<proteinExistence type="predicted"/>
<dbReference type="AlphaFoldDB" id="A0A425CN88"/>
<dbReference type="EMBL" id="QKXF01000053">
    <property type="protein sequence ID" value="RQM18507.1"/>
    <property type="molecule type" value="Genomic_DNA"/>
</dbReference>
<gene>
    <name evidence="2" type="ORF">DD237_008293</name>
</gene>
<feature type="compositionally biased region" description="Basic and acidic residues" evidence="1">
    <location>
        <begin position="98"/>
        <end position="107"/>
    </location>
</feature>
<evidence type="ECO:0000313" key="2">
    <source>
        <dbReference type="EMBL" id="RQM18507.1"/>
    </source>
</evidence>
<feature type="region of interest" description="Disordered" evidence="1">
    <location>
        <begin position="56"/>
        <end position="80"/>
    </location>
</feature>
<organism evidence="2 3">
    <name type="scientific">Peronospora effusa</name>
    <dbReference type="NCBI Taxonomy" id="542832"/>
    <lineage>
        <taxon>Eukaryota</taxon>
        <taxon>Sar</taxon>
        <taxon>Stramenopiles</taxon>
        <taxon>Oomycota</taxon>
        <taxon>Peronosporomycetes</taxon>
        <taxon>Peronosporales</taxon>
        <taxon>Peronosporaceae</taxon>
        <taxon>Peronospora</taxon>
    </lineage>
</organism>
<dbReference type="VEuPathDB" id="FungiDB:DD237_008293"/>
<reference evidence="2 3" key="1">
    <citation type="submission" date="2018-06" db="EMBL/GenBank/DDBJ databases">
        <title>Comparative genomics of downy mildews reveals potential adaptations to biotrophy.</title>
        <authorList>
            <person name="Fletcher K."/>
            <person name="Klosterman S.J."/>
            <person name="Derevnina L."/>
            <person name="Martin F."/>
            <person name="Koike S."/>
            <person name="Reyes Chin-Wo S."/>
            <person name="Mou B."/>
            <person name="Michelmore R."/>
        </authorList>
    </citation>
    <scope>NUCLEOTIDE SEQUENCE [LARGE SCALE GENOMIC DNA]</scope>
    <source>
        <strain evidence="2 3">R13</strain>
    </source>
</reference>
<name>A0A425CN88_9STRA</name>
<protein>
    <submittedName>
        <fullName evidence="2">Uncharacterized protein</fullName>
    </submittedName>
</protein>
<evidence type="ECO:0000313" key="3">
    <source>
        <dbReference type="Proteomes" id="UP000286097"/>
    </source>
</evidence>
<evidence type="ECO:0000256" key="1">
    <source>
        <dbReference type="SAM" id="MobiDB-lite"/>
    </source>
</evidence>